<reference evidence="3" key="1">
    <citation type="journal article" date="2005" name="Nature">
        <title>The map-based sequence of the rice genome.</title>
        <authorList>
            <consortium name="International rice genome sequencing project (IRGSP)"/>
            <person name="Matsumoto T."/>
            <person name="Wu J."/>
            <person name="Kanamori H."/>
            <person name="Katayose Y."/>
            <person name="Fujisawa M."/>
            <person name="Namiki N."/>
            <person name="Mizuno H."/>
            <person name="Yamamoto K."/>
            <person name="Antonio B.A."/>
            <person name="Baba T."/>
            <person name="Sakata K."/>
            <person name="Nagamura Y."/>
            <person name="Aoki H."/>
            <person name="Arikawa K."/>
            <person name="Arita K."/>
            <person name="Bito T."/>
            <person name="Chiden Y."/>
            <person name="Fujitsuka N."/>
            <person name="Fukunaka R."/>
            <person name="Hamada M."/>
            <person name="Harada C."/>
            <person name="Hayashi A."/>
            <person name="Hijishita S."/>
            <person name="Honda M."/>
            <person name="Hosokawa S."/>
            <person name="Ichikawa Y."/>
            <person name="Idonuma A."/>
            <person name="Iijima M."/>
            <person name="Ikeda M."/>
            <person name="Ikeno M."/>
            <person name="Ito K."/>
            <person name="Ito S."/>
            <person name="Ito T."/>
            <person name="Ito Y."/>
            <person name="Ito Y."/>
            <person name="Iwabuchi A."/>
            <person name="Kamiya K."/>
            <person name="Karasawa W."/>
            <person name="Kurita K."/>
            <person name="Katagiri S."/>
            <person name="Kikuta A."/>
            <person name="Kobayashi H."/>
            <person name="Kobayashi N."/>
            <person name="Machita K."/>
            <person name="Maehara T."/>
            <person name="Masukawa M."/>
            <person name="Mizubayashi T."/>
            <person name="Mukai Y."/>
            <person name="Nagasaki H."/>
            <person name="Nagata Y."/>
            <person name="Naito S."/>
            <person name="Nakashima M."/>
            <person name="Nakama Y."/>
            <person name="Nakamichi Y."/>
            <person name="Nakamura M."/>
            <person name="Meguro A."/>
            <person name="Negishi M."/>
            <person name="Ohta I."/>
            <person name="Ohta T."/>
            <person name="Okamoto M."/>
            <person name="Ono N."/>
            <person name="Saji S."/>
            <person name="Sakaguchi M."/>
            <person name="Sakai K."/>
            <person name="Shibata M."/>
            <person name="Shimokawa T."/>
            <person name="Song J."/>
            <person name="Takazaki Y."/>
            <person name="Terasawa K."/>
            <person name="Tsugane M."/>
            <person name="Tsuji K."/>
            <person name="Ueda S."/>
            <person name="Waki K."/>
            <person name="Yamagata H."/>
            <person name="Yamamoto M."/>
            <person name="Yamamoto S."/>
            <person name="Yamane H."/>
            <person name="Yoshiki S."/>
            <person name="Yoshihara R."/>
            <person name="Yukawa K."/>
            <person name="Zhong H."/>
            <person name="Yano M."/>
            <person name="Yuan Q."/>
            <person name="Ouyang S."/>
            <person name="Liu J."/>
            <person name="Jones K.M."/>
            <person name="Gansberger K."/>
            <person name="Moffat K."/>
            <person name="Hill J."/>
            <person name="Bera J."/>
            <person name="Fadrosh D."/>
            <person name="Jin S."/>
            <person name="Johri S."/>
            <person name="Kim M."/>
            <person name="Overton L."/>
            <person name="Reardon M."/>
            <person name="Tsitrin T."/>
            <person name="Vuong H."/>
            <person name="Weaver B."/>
            <person name="Ciecko A."/>
            <person name="Tallon L."/>
            <person name="Jackson J."/>
            <person name="Pai G."/>
            <person name="Aken S.V."/>
            <person name="Utterback T."/>
            <person name="Reidmuller S."/>
            <person name="Feldblyum T."/>
            <person name="Hsiao J."/>
            <person name="Zismann V."/>
            <person name="Iobst S."/>
            <person name="de Vazeille A.R."/>
            <person name="Buell C.R."/>
            <person name="Ying K."/>
            <person name="Li Y."/>
            <person name="Lu T."/>
            <person name="Huang Y."/>
            <person name="Zhao Q."/>
            <person name="Feng Q."/>
            <person name="Zhang L."/>
            <person name="Zhu J."/>
            <person name="Weng Q."/>
            <person name="Mu J."/>
            <person name="Lu Y."/>
            <person name="Fan D."/>
            <person name="Liu Y."/>
            <person name="Guan J."/>
            <person name="Zhang Y."/>
            <person name="Yu S."/>
            <person name="Liu X."/>
            <person name="Zhang Y."/>
            <person name="Hong G."/>
            <person name="Han B."/>
            <person name="Choisne N."/>
            <person name="Demange N."/>
            <person name="Orjeda G."/>
            <person name="Samain S."/>
            <person name="Cattolico L."/>
            <person name="Pelletier E."/>
            <person name="Couloux A."/>
            <person name="Segurens B."/>
            <person name="Wincker P."/>
            <person name="D'Hont A."/>
            <person name="Scarpelli C."/>
            <person name="Weissenbach J."/>
            <person name="Salanoubat M."/>
            <person name="Quetier F."/>
            <person name="Yu Y."/>
            <person name="Kim H.R."/>
            <person name="Rambo T."/>
            <person name="Currie J."/>
            <person name="Collura K."/>
            <person name="Luo M."/>
            <person name="Yang T."/>
            <person name="Ammiraju J.S.S."/>
            <person name="Engler F."/>
            <person name="Soderlund C."/>
            <person name="Wing R.A."/>
            <person name="Palmer L.E."/>
            <person name="de la Bastide M."/>
            <person name="Spiegel L."/>
            <person name="Nascimento L."/>
            <person name="Zutavern T."/>
            <person name="O'Shaughnessy A."/>
            <person name="Dike S."/>
            <person name="Dedhia N."/>
            <person name="Preston R."/>
            <person name="Balija V."/>
            <person name="McCombie W.R."/>
            <person name="Chow T."/>
            <person name="Chen H."/>
            <person name="Chung M."/>
            <person name="Chen C."/>
            <person name="Shaw J."/>
            <person name="Wu H."/>
            <person name="Hsiao K."/>
            <person name="Chao Y."/>
            <person name="Chu M."/>
            <person name="Cheng C."/>
            <person name="Hour A."/>
            <person name="Lee P."/>
            <person name="Lin S."/>
            <person name="Lin Y."/>
            <person name="Liou J."/>
            <person name="Liu S."/>
            <person name="Hsing Y."/>
            <person name="Raghuvanshi S."/>
            <person name="Mohanty A."/>
            <person name="Bharti A.K."/>
            <person name="Gaur A."/>
            <person name="Gupta V."/>
            <person name="Kumar D."/>
            <person name="Ravi V."/>
            <person name="Vij S."/>
            <person name="Kapur A."/>
            <person name="Khurana P."/>
            <person name="Khurana P."/>
            <person name="Khurana J.P."/>
            <person name="Tyagi A.K."/>
            <person name="Gaikwad K."/>
            <person name="Singh A."/>
            <person name="Dalal V."/>
            <person name="Srivastava S."/>
            <person name="Dixit A."/>
            <person name="Pal A.K."/>
            <person name="Ghazi I.A."/>
            <person name="Yadav M."/>
            <person name="Pandit A."/>
            <person name="Bhargava A."/>
            <person name="Sureshbabu K."/>
            <person name="Batra K."/>
            <person name="Sharma T.R."/>
            <person name="Mohapatra T."/>
            <person name="Singh N.K."/>
            <person name="Messing J."/>
            <person name="Nelson A.B."/>
            <person name="Fuks G."/>
            <person name="Kavchok S."/>
            <person name="Keizer G."/>
            <person name="Linton E."/>
            <person name="Llaca V."/>
            <person name="Song R."/>
            <person name="Tanyolac B."/>
            <person name="Young S."/>
            <person name="Ho-Il K."/>
            <person name="Hahn J.H."/>
            <person name="Sangsakoo G."/>
            <person name="Vanavichit A."/>
            <person name="de Mattos Luiz.A.T."/>
            <person name="Zimmer P.D."/>
            <person name="Malone G."/>
            <person name="Dellagostin O."/>
            <person name="de Oliveira A.C."/>
            <person name="Bevan M."/>
            <person name="Bancroft I."/>
            <person name="Minx P."/>
            <person name="Cordum H."/>
            <person name="Wilson R."/>
            <person name="Cheng Z."/>
            <person name="Jin W."/>
            <person name="Jiang J."/>
            <person name="Leong S.A."/>
            <person name="Iwama H."/>
            <person name="Gojobori T."/>
            <person name="Itoh T."/>
            <person name="Niimura Y."/>
            <person name="Fujii Y."/>
            <person name="Habara T."/>
            <person name="Sakai H."/>
            <person name="Sato Y."/>
            <person name="Wilson G."/>
            <person name="Kumar K."/>
            <person name="McCouch S."/>
            <person name="Juretic N."/>
            <person name="Hoen D."/>
            <person name="Wright S."/>
            <person name="Bruskiewich R."/>
            <person name="Bureau T."/>
            <person name="Miyao A."/>
            <person name="Hirochika H."/>
            <person name="Nishikawa T."/>
            <person name="Kadowaki K."/>
            <person name="Sugiura M."/>
            <person name="Burr B."/>
            <person name="Sasaki T."/>
        </authorList>
    </citation>
    <scope>NUCLEOTIDE SEQUENCE [LARGE SCALE GENOMIC DNA]</scope>
    <source>
        <strain evidence="3">cv. Nipponbare</strain>
    </source>
</reference>
<reference evidence="2 3" key="3">
    <citation type="journal article" date="2013" name="Rice">
        <title>Improvement of the Oryza sativa Nipponbare reference genome using next generation sequence and optical map data.</title>
        <authorList>
            <person name="Kawahara Y."/>
            <person name="de la Bastide M."/>
            <person name="Hamilton J.P."/>
            <person name="Kanamori H."/>
            <person name="McCombie W.R."/>
            <person name="Ouyang S."/>
            <person name="Schwartz D.C."/>
            <person name="Tanaka T."/>
            <person name="Wu J."/>
            <person name="Zhou S."/>
            <person name="Childs K.L."/>
            <person name="Davidson R.M."/>
            <person name="Lin H."/>
            <person name="Quesada-Ocampo L."/>
            <person name="Vaillancourt B."/>
            <person name="Sakai H."/>
            <person name="Lee S.S."/>
            <person name="Kim J."/>
            <person name="Numa H."/>
            <person name="Itoh T."/>
            <person name="Buell C.R."/>
            <person name="Matsumoto T."/>
        </authorList>
    </citation>
    <scope>NUCLEOTIDE SEQUENCE [LARGE SCALE GENOMIC DNA]</scope>
    <source>
        <strain evidence="3">cv. Nipponbare</strain>
    </source>
</reference>
<sequence length="116" mass="13183">QQWRSRRPRRGEAPTRRRCSRGRRRRRRPQLRPPVGARHGEDHGARRLPGRPAPLRGRRGSRDVRSYTRRRRRRTDTPAVAPRRRSGRVPPAVLGALALHCLRLACCCCCGGAAAG</sequence>
<dbReference type="InParanoid" id="A0A0P0X8V9"/>
<dbReference type="EMBL" id="AP014963">
    <property type="protein sequence ID" value="BAT02560.1"/>
    <property type="molecule type" value="Genomic_DNA"/>
</dbReference>
<feature type="compositionally biased region" description="Basic residues" evidence="1">
    <location>
        <begin position="16"/>
        <end position="30"/>
    </location>
</feature>
<gene>
    <name evidence="2" type="ordered locus">Os07g0605275</name>
    <name evidence="2" type="ORF">OSNPB_070605275</name>
</gene>
<reference evidence="2 3" key="2">
    <citation type="journal article" date="2013" name="Plant Cell Physiol.">
        <title>Rice Annotation Project Database (RAP-DB): an integrative and interactive database for rice genomics.</title>
        <authorList>
            <person name="Sakai H."/>
            <person name="Lee S.S."/>
            <person name="Tanaka T."/>
            <person name="Numa H."/>
            <person name="Kim J."/>
            <person name="Kawahara Y."/>
            <person name="Wakimoto H."/>
            <person name="Yang C.C."/>
            <person name="Iwamoto M."/>
            <person name="Abe T."/>
            <person name="Yamada Y."/>
            <person name="Muto A."/>
            <person name="Inokuchi H."/>
            <person name="Ikemura T."/>
            <person name="Matsumoto T."/>
            <person name="Sasaki T."/>
            <person name="Itoh T."/>
        </authorList>
    </citation>
    <scope>NUCLEOTIDE SEQUENCE [LARGE SCALE GENOMIC DNA]</scope>
    <source>
        <strain evidence="3">cv. Nipponbare</strain>
    </source>
</reference>
<dbReference type="FunCoup" id="A0A0P0X8V9">
    <property type="interactions" value="2"/>
</dbReference>
<protein>
    <submittedName>
        <fullName evidence="2">Os07g0605275 protein</fullName>
    </submittedName>
</protein>
<organism evidence="2 3">
    <name type="scientific">Oryza sativa subsp. japonica</name>
    <name type="common">Rice</name>
    <dbReference type="NCBI Taxonomy" id="39947"/>
    <lineage>
        <taxon>Eukaryota</taxon>
        <taxon>Viridiplantae</taxon>
        <taxon>Streptophyta</taxon>
        <taxon>Embryophyta</taxon>
        <taxon>Tracheophyta</taxon>
        <taxon>Spermatophyta</taxon>
        <taxon>Magnoliopsida</taxon>
        <taxon>Liliopsida</taxon>
        <taxon>Poales</taxon>
        <taxon>Poaceae</taxon>
        <taxon>BOP clade</taxon>
        <taxon>Oryzoideae</taxon>
        <taxon>Oryzeae</taxon>
        <taxon>Oryzinae</taxon>
        <taxon>Oryza</taxon>
        <taxon>Oryza sativa</taxon>
    </lineage>
</organism>
<evidence type="ECO:0000256" key="1">
    <source>
        <dbReference type="SAM" id="MobiDB-lite"/>
    </source>
</evidence>
<feature type="non-terminal residue" evidence="2">
    <location>
        <position position="1"/>
    </location>
</feature>
<feature type="non-terminal residue" evidence="2">
    <location>
        <position position="116"/>
    </location>
</feature>
<feature type="region of interest" description="Disordered" evidence="1">
    <location>
        <begin position="1"/>
        <end position="86"/>
    </location>
</feature>
<evidence type="ECO:0000313" key="2">
    <source>
        <dbReference type="EMBL" id="BAT02560.1"/>
    </source>
</evidence>
<proteinExistence type="predicted"/>
<accession>A0A0P0X8V9</accession>
<dbReference type="PaxDb" id="39947-A0A0P0X8V9"/>
<name>A0A0P0X8V9_ORYSJ</name>
<dbReference type="Gramene" id="Os07t0605275-00">
    <property type="protein sequence ID" value="Os07t0605275-00"/>
    <property type="gene ID" value="Os07g0605275"/>
</dbReference>
<keyword evidence="3" id="KW-1185">Reference proteome</keyword>
<dbReference type="AlphaFoldDB" id="A0A0P0X8V9"/>
<dbReference type="Proteomes" id="UP000059680">
    <property type="component" value="Chromosome 7"/>
</dbReference>
<evidence type="ECO:0000313" key="3">
    <source>
        <dbReference type="Proteomes" id="UP000059680"/>
    </source>
</evidence>